<gene>
    <name evidence="2" type="ORF">K491DRAFT_774316</name>
</gene>
<feature type="signal peptide" evidence="1">
    <location>
        <begin position="1"/>
        <end position="19"/>
    </location>
</feature>
<organism evidence="2 3">
    <name type="scientific">Lophiostoma macrostomum CBS 122681</name>
    <dbReference type="NCBI Taxonomy" id="1314788"/>
    <lineage>
        <taxon>Eukaryota</taxon>
        <taxon>Fungi</taxon>
        <taxon>Dikarya</taxon>
        <taxon>Ascomycota</taxon>
        <taxon>Pezizomycotina</taxon>
        <taxon>Dothideomycetes</taxon>
        <taxon>Pleosporomycetidae</taxon>
        <taxon>Pleosporales</taxon>
        <taxon>Lophiostomataceae</taxon>
        <taxon>Lophiostoma</taxon>
    </lineage>
</organism>
<keyword evidence="3" id="KW-1185">Reference proteome</keyword>
<dbReference type="Proteomes" id="UP000799324">
    <property type="component" value="Unassembled WGS sequence"/>
</dbReference>
<protein>
    <submittedName>
        <fullName evidence="2">Uncharacterized protein</fullName>
    </submittedName>
</protein>
<keyword evidence="1" id="KW-0732">Signal</keyword>
<dbReference type="OrthoDB" id="5337308at2759"/>
<dbReference type="AlphaFoldDB" id="A0A6A6TQW9"/>
<dbReference type="EMBL" id="MU004296">
    <property type="protein sequence ID" value="KAF2661014.1"/>
    <property type="molecule type" value="Genomic_DNA"/>
</dbReference>
<feature type="chain" id="PRO_5025438898" evidence="1">
    <location>
        <begin position="20"/>
        <end position="332"/>
    </location>
</feature>
<evidence type="ECO:0000313" key="3">
    <source>
        <dbReference type="Proteomes" id="UP000799324"/>
    </source>
</evidence>
<reference evidence="2" key="1">
    <citation type="journal article" date="2020" name="Stud. Mycol.">
        <title>101 Dothideomycetes genomes: a test case for predicting lifestyles and emergence of pathogens.</title>
        <authorList>
            <person name="Haridas S."/>
            <person name="Albert R."/>
            <person name="Binder M."/>
            <person name="Bloem J."/>
            <person name="Labutti K."/>
            <person name="Salamov A."/>
            <person name="Andreopoulos B."/>
            <person name="Baker S."/>
            <person name="Barry K."/>
            <person name="Bills G."/>
            <person name="Bluhm B."/>
            <person name="Cannon C."/>
            <person name="Castanera R."/>
            <person name="Culley D."/>
            <person name="Daum C."/>
            <person name="Ezra D."/>
            <person name="Gonzalez J."/>
            <person name="Henrissat B."/>
            <person name="Kuo A."/>
            <person name="Liang C."/>
            <person name="Lipzen A."/>
            <person name="Lutzoni F."/>
            <person name="Magnuson J."/>
            <person name="Mondo S."/>
            <person name="Nolan M."/>
            <person name="Ohm R."/>
            <person name="Pangilinan J."/>
            <person name="Park H.-J."/>
            <person name="Ramirez L."/>
            <person name="Alfaro M."/>
            <person name="Sun H."/>
            <person name="Tritt A."/>
            <person name="Yoshinaga Y."/>
            <person name="Zwiers L.-H."/>
            <person name="Turgeon B."/>
            <person name="Goodwin S."/>
            <person name="Spatafora J."/>
            <person name="Crous P."/>
            <person name="Grigoriev I."/>
        </authorList>
    </citation>
    <scope>NUCLEOTIDE SEQUENCE</scope>
    <source>
        <strain evidence="2">CBS 122681</strain>
    </source>
</reference>
<name>A0A6A6TQW9_9PLEO</name>
<sequence length="332" mass="36286">MKLLHLSTFFVALGGVVSARRRPALGYPQAPSVERAVVHHEEALFGRDEPSTSATDEVWDRCVCRGYTMMKQMQADDAGAGQLMSPSVDHVESQYAQGDDPEKWGWSTQNSSLFTFDENGLGIDKALDALKLSSKKYGAGGDNAGMLWRHDKEQKRDGKTYAATNATYNSIVNRKDHALISLGKFSPSYMAQKMDPKPNDLTELRKFSDVGFLQYRGFNGDGLDGSGTGLRYIIFAPVDNQFVVAVVGRALASTANQLEEWPGVSFPANSTEGFAILGSPYGTGVSMMLFQHKKEWGNKVVDKITIFKGSQETDATHPELPPNLVFELAGGS</sequence>
<evidence type="ECO:0000256" key="1">
    <source>
        <dbReference type="SAM" id="SignalP"/>
    </source>
</evidence>
<proteinExistence type="predicted"/>
<evidence type="ECO:0000313" key="2">
    <source>
        <dbReference type="EMBL" id="KAF2661014.1"/>
    </source>
</evidence>
<accession>A0A6A6TQW9</accession>